<feature type="domain" description="Nucleoporin POM152 Ig-like" evidence="4">
    <location>
        <begin position="453"/>
        <end position="559"/>
    </location>
</feature>
<dbReference type="GO" id="GO:0006606">
    <property type="term" value="P:protein import into nucleus"/>
    <property type="evidence" value="ECO:0007669"/>
    <property type="project" value="TreeGrafter"/>
</dbReference>
<feature type="domain" description="Nucleoporin POM152 immunoglobulin-like" evidence="2">
    <location>
        <begin position="563"/>
        <end position="663"/>
    </location>
</feature>
<dbReference type="Pfam" id="PF24519">
    <property type="entry name" value="Ig-like_Pom152_1"/>
    <property type="match status" value="1"/>
</dbReference>
<dbReference type="PANTHER" id="PTHR28206:SF1">
    <property type="entry name" value="NUCLEOPORIN POM152"/>
    <property type="match status" value="1"/>
</dbReference>
<evidence type="ECO:0000313" key="8">
    <source>
        <dbReference type="Proteomes" id="UP000700596"/>
    </source>
</evidence>
<dbReference type="AlphaFoldDB" id="A0A9P9EHE9"/>
<evidence type="ECO:0000259" key="5">
    <source>
        <dbReference type="Pfam" id="PF24519"/>
    </source>
</evidence>
<dbReference type="GO" id="GO:0006999">
    <property type="term" value="P:nuclear pore organization"/>
    <property type="evidence" value="ECO:0007669"/>
    <property type="project" value="TreeGrafter"/>
</dbReference>
<keyword evidence="8" id="KW-1185">Reference proteome</keyword>
<evidence type="ECO:0000259" key="4">
    <source>
        <dbReference type="Pfam" id="PF24312"/>
    </source>
</evidence>
<dbReference type="InterPro" id="IPR056541">
    <property type="entry name" value="Ig-like_POM152"/>
</dbReference>
<dbReference type="Pfam" id="PF23664">
    <property type="entry name" value="Ig_Pom152"/>
    <property type="match status" value="2"/>
</dbReference>
<dbReference type="InterPro" id="IPR056542">
    <property type="entry name" value="Ig-like_POM152_1st"/>
</dbReference>
<feature type="domain" description="Nucleoporin POM152 N-terminal transmembrane" evidence="3">
    <location>
        <begin position="66"/>
        <end position="149"/>
    </location>
</feature>
<dbReference type="GO" id="GO:0070762">
    <property type="term" value="C:nuclear pore transmembrane ring"/>
    <property type="evidence" value="ECO:0007669"/>
    <property type="project" value="TreeGrafter"/>
</dbReference>
<name>A0A9P9EHE9_9PLEO</name>
<evidence type="ECO:0000259" key="2">
    <source>
        <dbReference type="Pfam" id="PF23664"/>
    </source>
</evidence>
<sequence>MNGTPIRRGPGGFPTTPQQGGKSIDASSPNAPTPSRPNVQTTLPDAPKSTEQAKTGPWIPRDVLDDAQQRFYIFAIYIALWAWRSYDFYTLAVDQEESLASCLKWCFLDMLFMFGVPLLEIQWLEWSNATAFLLFALHAGIDVMLMFRIGLPIQTWLLSVLAFMWDKESAIGERHVKPGTILQNASLILGKQIVNILPEGSAILNPNRDSFCLNSTVTHLEIPILINQTDPVEIELLRIDIGTNNNESIIIKKGELKGLLKRARKGIRNSDPADPVTLRYTVKKTGVYLLKRVLDQSKLEVRPRLSNAVIATCPQARVVPTGNDRCRNDVSNVELEVEGIPPLTIKYRLTVNGQSRGASEFQSLQPEEYTSPLSKQSSQALILSNREDVSWAKPQKVVVGLKETLTTSGVWKYAVEEVQDGLGNFVSYTALDEDDQPRYKHPGIQQSFIVHERPSVILDGCNHQVPLQIAKGTVGKLPLKYGSTGADRSAINSQHIVEYLFTPEADLLSSGDHAPSADLKKQTMRTIREQPLISGAGLYTVKSIATDFCAGEVLEPASCLLRNPPEPELSLESEHIVDKCAGNPIGMRVSLDLTGTPPFTIKYTEQRNRERAQHKTIKIDSLRRTFDLTPDDAGQYTYVFESIKDWVYPERPLENKKLSQNVKPSASAHFTDAYDTKHACIDGKVDYNVRLWGEGPWTLDYELIHNGKREKKSVAIEDQQYTISTPELKSGGEYTISLTSVTDKMNCKEYLKEEAKVNVRHERPKAYFGLIEGKQDVMALEGKKVNIPLRLTGTGPWKLEYENIETKEVTKTTVRNANDQLETNSQGTYHLLSVDDSVCPGFVDEKASRFSVSWIPRPTISIPESASMILHGNTYVKEAVCEGEEDSFDVQFSGNAPYDVEYEQLFKDKTNGKTAALSKKDLRAPGATTSIRADTSHAGVYEYRFKHLADSKYDHSSKHFTPAVVQQTVYSLPNARFDKPGKVYSFCTREAEGEEVIPMTFEGVPPFYLEIEIKHQGTPKPELSVHKNIPSNKYDIRIEHRKLHLGHSSVTIRKVRDSRGCSRKPAQSSPRVQLSVHDAPTATPLEDRTDFCVGERLSFALGGQVPFTVYYTFEKQERKASNAGTTFRRLAELPGTFTITGLRDSASECLASLDLTKHIHPIPSVRLSGGQVSSVDIHEGGVSDLEFQFWGTPPFEFTYTRSTNAVRGKKSKVLEIRTEVSHEHQMKIPVQDEGTYEVVSIKDRWCSFARPGEGTGDRGKGQKLLQY</sequence>
<feature type="compositionally biased region" description="Low complexity" evidence="1">
    <location>
        <begin position="1"/>
        <end position="21"/>
    </location>
</feature>
<feature type="compositionally biased region" description="Polar residues" evidence="1">
    <location>
        <begin position="36"/>
        <end position="53"/>
    </location>
</feature>
<dbReference type="GO" id="GO:0017056">
    <property type="term" value="F:structural constituent of nuclear pore"/>
    <property type="evidence" value="ECO:0007669"/>
    <property type="project" value="InterPro"/>
</dbReference>
<accession>A0A9P9EHE9</accession>
<feature type="region of interest" description="Disordered" evidence="1">
    <location>
        <begin position="1"/>
        <end position="57"/>
    </location>
</feature>
<comment type="caution">
    <text evidence="7">The sequence shown here is derived from an EMBL/GenBank/DDBJ whole genome shotgun (WGS) entry which is preliminary data.</text>
</comment>
<feature type="domain" description="Nucleoporin POM152 ninth Ig-like" evidence="6">
    <location>
        <begin position="1080"/>
        <end position="1157"/>
    </location>
</feature>
<gene>
    <name evidence="7" type="ORF">B0J11DRAFT_450396</name>
</gene>
<dbReference type="InterPro" id="IPR056543">
    <property type="entry name" value="Ig-like_POM152_9th"/>
</dbReference>
<proteinExistence type="predicted"/>
<dbReference type="Pfam" id="PF24527">
    <property type="entry name" value="Ig-like_Pom152_9"/>
    <property type="match status" value="1"/>
</dbReference>
<dbReference type="Proteomes" id="UP000700596">
    <property type="component" value="Unassembled WGS sequence"/>
</dbReference>
<evidence type="ECO:0000259" key="6">
    <source>
        <dbReference type="Pfam" id="PF24527"/>
    </source>
</evidence>
<dbReference type="Pfam" id="PF24312">
    <property type="entry name" value="Ig-like_POM152"/>
    <property type="match status" value="3"/>
</dbReference>
<feature type="domain" description="Nucleoporin POM152 first Ig-like" evidence="5">
    <location>
        <begin position="201"/>
        <end position="310"/>
    </location>
</feature>
<evidence type="ECO:0000256" key="1">
    <source>
        <dbReference type="SAM" id="MobiDB-lite"/>
    </source>
</evidence>
<evidence type="ECO:0000259" key="3">
    <source>
        <dbReference type="Pfam" id="PF24097"/>
    </source>
</evidence>
<dbReference type="InterPro" id="IPR056540">
    <property type="entry name" value="TMD_POM152"/>
</dbReference>
<feature type="domain" description="Nucleoporin POM152 Ig-like" evidence="4">
    <location>
        <begin position="763"/>
        <end position="848"/>
    </location>
</feature>
<reference evidence="7" key="1">
    <citation type="journal article" date="2021" name="Nat. Commun.">
        <title>Genetic determinants of endophytism in the Arabidopsis root mycobiome.</title>
        <authorList>
            <person name="Mesny F."/>
            <person name="Miyauchi S."/>
            <person name="Thiergart T."/>
            <person name="Pickel B."/>
            <person name="Atanasova L."/>
            <person name="Karlsson M."/>
            <person name="Huettel B."/>
            <person name="Barry K.W."/>
            <person name="Haridas S."/>
            <person name="Chen C."/>
            <person name="Bauer D."/>
            <person name="Andreopoulos W."/>
            <person name="Pangilinan J."/>
            <person name="LaButti K."/>
            <person name="Riley R."/>
            <person name="Lipzen A."/>
            <person name="Clum A."/>
            <person name="Drula E."/>
            <person name="Henrissat B."/>
            <person name="Kohler A."/>
            <person name="Grigoriev I.V."/>
            <person name="Martin F.M."/>
            <person name="Hacquard S."/>
        </authorList>
    </citation>
    <scope>NUCLEOTIDE SEQUENCE</scope>
    <source>
        <strain evidence="7">MPI-CAGE-CH-0243</strain>
    </source>
</reference>
<dbReference type="EMBL" id="JAGMWT010000001">
    <property type="protein sequence ID" value="KAH7138300.1"/>
    <property type="molecule type" value="Genomic_DNA"/>
</dbReference>
<dbReference type="OrthoDB" id="5529162at2759"/>
<organism evidence="7 8">
    <name type="scientific">Dendryphion nanum</name>
    <dbReference type="NCBI Taxonomy" id="256645"/>
    <lineage>
        <taxon>Eukaryota</taxon>
        <taxon>Fungi</taxon>
        <taxon>Dikarya</taxon>
        <taxon>Ascomycota</taxon>
        <taxon>Pezizomycotina</taxon>
        <taxon>Dothideomycetes</taxon>
        <taxon>Pleosporomycetidae</taxon>
        <taxon>Pleosporales</taxon>
        <taxon>Torulaceae</taxon>
        <taxon>Dendryphion</taxon>
    </lineage>
</organism>
<feature type="domain" description="Nucleoporin POM152 immunoglobulin-like" evidence="2">
    <location>
        <begin position="881"/>
        <end position="969"/>
    </location>
</feature>
<dbReference type="PANTHER" id="PTHR28206">
    <property type="entry name" value="NUCLEOPORIN POM152"/>
    <property type="match status" value="1"/>
</dbReference>
<feature type="domain" description="Nucleoporin POM152 Ig-like" evidence="4">
    <location>
        <begin position="1163"/>
        <end position="1247"/>
    </location>
</feature>
<evidence type="ECO:0008006" key="9">
    <source>
        <dbReference type="Google" id="ProtNLM"/>
    </source>
</evidence>
<dbReference type="InterPro" id="IPR037701">
    <property type="entry name" value="Pom152"/>
</dbReference>
<evidence type="ECO:0000313" key="7">
    <source>
        <dbReference type="EMBL" id="KAH7138300.1"/>
    </source>
</evidence>
<dbReference type="InterPro" id="IPR056544">
    <property type="entry name" value="Ig_POM152"/>
</dbReference>
<protein>
    <recommendedName>
        <fullName evidence="9">Nucleoporin Pom152</fullName>
    </recommendedName>
</protein>
<dbReference type="Pfam" id="PF24097">
    <property type="entry name" value="TMD_POM152"/>
    <property type="match status" value="1"/>
</dbReference>